<keyword evidence="3" id="KW-0808">Transferase</keyword>
<dbReference type="CDD" id="cd16913">
    <property type="entry name" value="YkuD_like"/>
    <property type="match status" value="1"/>
</dbReference>
<dbReference type="Pfam" id="PF03734">
    <property type="entry name" value="YkuD"/>
    <property type="match status" value="1"/>
</dbReference>
<dbReference type="InterPro" id="IPR052905">
    <property type="entry name" value="LD-transpeptidase_YkuD-like"/>
</dbReference>
<evidence type="ECO:0000256" key="6">
    <source>
        <dbReference type="ARBA" id="ARBA00023316"/>
    </source>
</evidence>
<dbReference type="Gene3D" id="2.40.440.10">
    <property type="entry name" value="L,D-transpeptidase catalytic domain-like"/>
    <property type="match status" value="1"/>
</dbReference>
<keyword evidence="5 7" id="KW-0573">Peptidoglycan synthesis</keyword>
<accession>A0ABW2A870</accession>
<evidence type="ECO:0000256" key="2">
    <source>
        <dbReference type="ARBA" id="ARBA00005992"/>
    </source>
</evidence>
<dbReference type="InterPro" id="IPR005490">
    <property type="entry name" value="LD_TPept_cat_dom"/>
</dbReference>
<dbReference type="SUPFAM" id="SSF47090">
    <property type="entry name" value="PGBD-like"/>
    <property type="match status" value="1"/>
</dbReference>
<dbReference type="InterPro" id="IPR036365">
    <property type="entry name" value="PGBD-like_sf"/>
</dbReference>
<keyword evidence="6 7" id="KW-0961">Cell wall biogenesis/degradation</keyword>
<dbReference type="PANTHER" id="PTHR41533">
    <property type="entry name" value="L,D-TRANSPEPTIDASE HI_1667-RELATED"/>
    <property type="match status" value="1"/>
</dbReference>
<dbReference type="Proteomes" id="UP001596422">
    <property type="component" value="Unassembled WGS sequence"/>
</dbReference>
<dbReference type="InterPro" id="IPR036366">
    <property type="entry name" value="PGBDSf"/>
</dbReference>
<dbReference type="EMBL" id="JBHSWE010000001">
    <property type="protein sequence ID" value="MFC6673605.1"/>
    <property type="molecule type" value="Genomic_DNA"/>
</dbReference>
<dbReference type="PANTHER" id="PTHR41533:SF2">
    <property type="entry name" value="BLR7131 PROTEIN"/>
    <property type="match status" value="1"/>
</dbReference>
<evidence type="ECO:0000256" key="7">
    <source>
        <dbReference type="PROSITE-ProRule" id="PRU01373"/>
    </source>
</evidence>
<comment type="similarity">
    <text evidence="2">Belongs to the YkuD family.</text>
</comment>
<evidence type="ECO:0000313" key="10">
    <source>
        <dbReference type="Proteomes" id="UP001596422"/>
    </source>
</evidence>
<name>A0ABW2A870_9GAMM</name>
<evidence type="ECO:0000256" key="1">
    <source>
        <dbReference type="ARBA" id="ARBA00004752"/>
    </source>
</evidence>
<sequence>MDFYRQLADTHDWQPVAATPMLRAGDRHPVLAEIRQRLVLLGDLPYLTPSRDPVYFDDELRLALEHFQQRHGLKPDGIWGPRSRAALNVPPRTRYRQLWLNRDRQLQFRRQLAADGYYVQVNIPAYEMRYFEAGQEVLRMRAIVGKLKAKTPLVASRIRTLELNPDWNVPSGITYRDILPALEQNPDYLQEHSLELVQGYGPGMRRLPFSELDFERLYRGERPQQRFWQAPGPQNPLGLMKFNFPNDYLVYMHGTPNAYLFDKPVRNFSSGCIRIEYPEELARRLLGPAGISETGTWRFEDIIASGENRVLSLPQPVAVYTTYWTAWLDDERTLQFREDIYGLDRQDLAAVPDSDRP</sequence>
<evidence type="ECO:0000256" key="5">
    <source>
        <dbReference type="ARBA" id="ARBA00022984"/>
    </source>
</evidence>
<comment type="pathway">
    <text evidence="1 7">Cell wall biogenesis; peptidoglycan biosynthesis.</text>
</comment>
<dbReference type="PROSITE" id="PS52029">
    <property type="entry name" value="LD_TPASE"/>
    <property type="match status" value="1"/>
</dbReference>
<protein>
    <submittedName>
        <fullName evidence="9">Murein L,D-transpeptidase</fullName>
    </submittedName>
</protein>
<keyword evidence="10" id="KW-1185">Reference proteome</keyword>
<evidence type="ECO:0000259" key="8">
    <source>
        <dbReference type="PROSITE" id="PS52029"/>
    </source>
</evidence>
<proteinExistence type="inferred from homology"/>
<feature type="domain" description="L,D-TPase catalytic" evidence="8">
    <location>
        <begin position="117"/>
        <end position="296"/>
    </location>
</feature>
<dbReference type="RefSeq" id="WP_379912116.1">
    <property type="nucleotide sequence ID" value="NZ_JBHSWE010000001.1"/>
</dbReference>
<dbReference type="Pfam" id="PF01471">
    <property type="entry name" value="PG_binding_1"/>
    <property type="match status" value="1"/>
</dbReference>
<organism evidence="9 10">
    <name type="scientific">Marinobacterium aestuariivivens</name>
    <dbReference type="NCBI Taxonomy" id="1698799"/>
    <lineage>
        <taxon>Bacteria</taxon>
        <taxon>Pseudomonadati</taxon>
        <taxon>Pseudomonadota</taxon>
        <taxon>Gammaproteobacteria</taxon>
        <taxon>Oceanospirillales</taxon>
        <taxon>Oceanospirillaceae</taxon>
        <taxon>Marinobacterium</taxon>
    </lineage>
</organism>
<keyword evidence="4 7" id="KW-0133">Cell shape</keyword>
<evidence type="ECO:0000256" key="3">
    <source>
        <dbReference type="ARBA" id="ARBA00022679"/>
    </source>
</evidence>
<dbReference type="InterPro" id="IPR002477">
    <property type="entry name" value="Peptidoglycan-bd-like"/>
</dbReference>
<dbReference type="Gene3D" id="1.10.101.10">
    <property type="entry name" value="PGBD-like superfamily/PGBD"/>
    <property type="match status" value="1"/>
</dbReference>
<dbReference type="SUPFAM" id="SSF141523">
    <property type="entry name" value="L,D-transpeptidase catalytic domain-like"/>
    <property type="match status" value="1"/>
</dbReference>
<feature type="active site" description="Nucleophile" evidence="7">
    <location>
        <position position="272"/>
    </location>
</feature>
<evidence type="ECO:0000256" key="4">
    <source>
        <dbReference type="ARBA" id="ARBA00022960"/>
    </source>
</evidence>
<comment type="caution">
    <text evidence="9">The sequence shown here is derived from an EMBL/GenBank/DDBJ whole genome shotgun (WGS) entry which is preliminary data.</text>
</comment>
<feature type="active site" description="Proton donor/acceptor" evidence="7">
    <location>
        <position position="253"/>
    </location>
</feature>
<dbReference type="InterPro" id="IPR038063">
    <property type="entry name" value="Transpep_catalytic_dom"/>
</dbReference>
<reference evidence="10" key="1">
    <citation type="journal article" date="2019" name="Int. J. Syst. Evol. Microbiol.">
        <title>The Global Catalogue of Microorganisms (GCM) 10K type strain sequencing project: providing services to taxonomists for standard genome sequencing and annotation.</title>
        <authorList>
            <consortium name="The Broad Institute Genomics Platform"/>
            <consortium name="The Broad Institute Genome Sequencing Center for Infectious Disease"/>
            <person name="Wu L."/>
            <person name="Ma J."/>
        </authorList>
    </citation>
    <scope>NUCLEOTIDE SEQUENCE [LARGE SCALE GENOMIC DNA]</scope>
    <source>
        <strain evidence="10">NBRC 111756</strain>
    </source>
</reference>
<evidence type="ECO:0000313" key="9">
    <source>
        <dbReference type="EMBL" id="MFC6673605.1"/>
    </source>
</evidence>
<gene>
    <name evidence="9" type="ORF">ACFQDL_28565</name>
</gene>